<dbReference type="FunFam" id="2.102.10.10:FF:000016">
    <property type="entry name" value="Nitrite reductase/ring-hydroxylating ferredoxin subunit"/>
    <property type="match status" value="1"/>
</dbReference>
<dbReference type="InterPro" id="IPR014349">
    <property type="entry name" value="Rieske_Fe-S_prot"/>
</dbReference>
<dbReference type="GO" id="GO:0016020">
    <property type="term" value="C:membrane"/>
    <property type="evidence" value="ECO:0007669"/>
    <property type="project" value="InterPro"/>
</dbReference>
<evidence type="ECO:0000256" key="10">
    <source>
        <dbReference type="SAM" id="MobiDB-lite"/>
    </source>
</evidence>
<evidence type="ECO:0000256" key="9">
    <source>
        <dbReference type="ARBA" id="ARBA00034078"/>
    </source>
</evidence>
<dbReference type="CDD" id="cd03467">
    <property type="entry name" value="Rieske"/>
    <property type="match status" value="1"/>
</dbReference>
<feature type="domain" description="Rieske" evidence="11">
    <location>
        <begin position="81"/>
        <end position="172"/>
    </location>
</feature>
<evidence type="ECO:0000256" key="1">
    <source>
        <dbReference type="ARBA" id="ARBA00002494"/>
    </source>
</evidence>
<dbReference type="STRING" id="1193518.BN13_770019"/>
<protein>
    <recommendedName>
        <fullName evidence="2">Cytochrome bc1 complex Rieske iron-sulfur subunit</fullName>
    </recommendedName>
    <alternativeName>
        <fullName evidence="8">Cytochrome bc1 reductase complex subunit QcrA</fullName>
    </alternativeName>
</protein>
<dbReference type="GO" id="GO:0051537">
    <property type="term" value="F:2 iron, 2 sulfur cluster binding"/>
    <property type="evidence" value="ECO:0007669"/>
    <property type="project" value="UniProtKB-KW"/>
</dbReference>
<keyword evidence="6" id="KW-0411">Iron-sulfur</keyword>
<feature type="region of interest" description="Disordered" evidence="10">
    <location>
        <begin position="1"/>
        <end position="34"/>
    </location>
</feature>
<dbReference type="PRINTS" id="PR00162">
    <property type="entry name" value="RIESKE"/>
</dbReference>
<dbReference type="GO" id="GO:0046872">
    <property type="term" value="F:metal ion binding"/>
    <property type="evidence" value="ECO:0007669"/>
    <property type="project" value="UniProtKB-KW"/>
</dbReference>
<keyword evidence="5" id="KW-0408">Iron</keyword>
<accession>A0A077MGL0</accession>
<dbReference type="GO" id="GO:0016705">
    <property type="term" value="F:oxidoreductase activity, acting on paired donors, with incorporation or reduction of molecular oxygen"/>
    <property type="evidence" value="ECO:0007669"/>
    <property type="project" value="UniProtKB-ARBA"/>
</dbReference>
<keyword evidence="3" id="KW-0001">2Fe-2S</keyword>
<dbReference type="InterPro" id="IPR017941">
    <property type="entry name" value="Rieske_2Fe-2S"/>
</dbReference>
<feature type="compositionally biased region" description="Basic and acidic residues" evidence="10">
    <location>
        <begin position="1"/>
        <end position="12"/>
    </location>
</feature>
<dbReference type="GO" id="GO:0004497">
    <property type="term" value="F:monooxygenase activity"/>
    <property type="evidence" value="ECO:0007669"/>
    <property type="project" value="UniProtKB-ARBA"/>
</dbReference>
<dbReference type="AlphaFoldDB" id="A0A077MGL0"/>
<keyword evidence="4" id="KW-0479">Metal-binding</keyword>
<dbReference type="PROSITE" id="PS51296">
    <property type="entry name" value="RIESKE"/>
    <property type="match status" value="1"/>
</dbReference>
<evidence type="ECO:0000256" key="7">
    <source>
        <dbReference type="ARBA" id="ARBA00023157"/>
    </source>
</evidence>
<feature type="compositionally biased region" description="Low complexity" evidence="10">
    <location>
        <begin position="19"/>
        <end position="31"/>
    </location>
</feature>
<dbReference type="Pfam" id="PF00355">
    <property type="entry name" value="Rieske"/>
    <property type="match status" value="1"/>
</dbReference>
<evidence type="ECO:0000256" key="8">
    <source>
        <dbReference type="ARBA" id="ARBA00029586"/>
    </source>
</evidence>
<evidence type="ECO:0000256" key="5">
    <source>
        <dbReference type="ARBA" id="ARBA00023004"/>
    </source>
</evidence>
<keyword evidence="13" id="KW-1185">Reference proteome</keyword>
<dbReference type="Proteomes" id="UP000035720">
    <property type="component" value="Unassembled WGS sequence"/>
</dbReference>
<name>A0A077MGL0_9MICO</name>
<gene>
    <name evidence="12" type="ORF">BN13_770019</name>
</gene>
<feature type="region of interest" description="Disordered" evidence="10">
    <location>
        <begin position="61"/>
        <end position="84"/>
    </location>
</feature>
<evidence type="ECO:0000256" key="4">
    <source>
        <dbReference type="ARBA" id="ARBA00022723"/>
    </source>
</evidence>
<sequence>MAVPPHRRELTLERPAMTAPEPISSASAAPESTRRRALAIGGVGAAALTTTACGSEGATITTTSAGAGSGTTGSSTGAAAGTSVAKADVPEGGGVIMKDAKIVVTQPAAGDFKAFSAVCTHQGCVVSAVTDTIDCACHNSKFALADGAVVSGPATSPLPAKTVTADGDNLVVS</sequence>
<dbReference type="EMBL" id="CAJC01000191">
    <property type="protein sequence ID" value="CCI54582.1"/>
    <property type="molecule type" value="Genomic_DNA"/>
</dbReference>
<proteinExistence type="predicted"/>
<evidence type="ECO:0000256" key="3">
    <source>
        <dbReference type="ARBA" id="ARBA00022714"/>
    </source>
</evidence>
<dbReference type="Gene3D" id="2.102.10.10">
    <property type="entry name" value="Rieske [2Fe-2S] iron-sulphur domain"/>
    <property type="match status" value="1"/>
</dbReference>
<evidence type="ECO:0000256" key="2">
    <source>
        <dbReference type="ARBA" id="ARBA00015816"/>
    </source>
</evidence>
<evidence type="ECO:0000313" key="13">
    <source>
        <dbReference type="Proteomes" id="UP000035720"/>
    </source>
</evidence>
<dbReference type="SUPFAM" id="SSF50022">
    <property type="entry name" value="ISP domain"/>
    <property type="match status" value="1"/>
</dbReference>
<dbReference type="InterPro" id="IPR005805">
    <property type="entry name" value="Rieske_Fe-S_prot_C"/>
</dbReference>
<dbReference type="PANTHER" id="PTHR10134">
    <property type="entry name" value="CYTOCHROME B-C1 COMPLEX SUBUNIT RIESKE, MITOCHONDRIAL"/>
    <property type="match status" value="1"/>
</dbReference>
<reference evidence="12 13" key="1">
    <citation type="journal article" date="2013" name="ISME J.">
        <title>A metabolic model for members of the genus Tetrasphaera involved in enhanced biological phosphorus removal.</title>
        <authorList>
            <person name="Kristiansen R."/>
            <person name="Nguyen H.T.T."/>
            <person name="Saunders A.M."/>
            <person name="Nielsen J.L."/>
            <person name="Wimmer R."/>
            <person name="Le V.Q."/>
            <person name="McIlroy S.J."/>
            <person name="Petrovski S."/>
            <person name="Seviour R.J."/>
            <person name="Calteau A."/>
            <person name="Nielsen K.L."/>
            <person name="Nielsen P.H."/>
        </authorList>
    </citation>
    <scope>NUCLEOTIDE SEQUENCE [LARGE SCALE GENOMIC DNA]</scope>
    <source>
        <strain evidence="12 13">Ben 74</strain>
    </source>
</reference>
<evidence type="ECO:0000256" key="6">
    <source>
        <dbReference type="ARBA" id="ARBA00023014"/>
    </source>
</evidence>
<comment type="cofactor">
    <cofactor evidence="9">
        <name>[2Fe-2S] cluster</name>
        <dbReference type="ChEBI" id="CHEBI:190135"/>
    </cofactor>
</comment>
<comment type="function">
    <text evidence="1">Iron-sulfur subunit of the cytochrome bc1 complex, an essential component of the respiratory electron transport chain required for ATP synthesis. The bc1 complex catalyzes the oxidation of menaquinol and the reduction of cytochrome c in the respiratory chain. The bc1 complex operates through a Q-cycle mechanism that couples electron transfer to generation of the proton gradient that drives ATP synthesis.</text>
</comment>
<evidence type="ECO:0000259" key="11">
    <source>
        <dbReference type="PROSITE" id="PS51296"/>
    </source>
</evidence>
<feature type="compositionally biased region" description="Low complexity" evidence="10">
    <location>
        <begin position="61"/>
        <end position="83"/>
    </location>
</feature>
<dbReference type="InterPro" id="IPR036922">
    <property type="entry name" value="Rieske_2Fe-2S_sf"/>
</dbReference>
<keyword evidence="7" id="KW-1015">Disulfide bond</keyword>
<comment type="caution">
    <text evidence="12">The sequence shown here is derived from an EMBL/GenBank/DDBJ whole genome shotgun (WGS) entry which is preliminary data.</text>
</comment>
<evidence type="ECO:0000313" key="12">
    <source>
        <dbReference type="EMBL" id="CCI54582.1"/>
    </source>
</evidence>
<organism evidence="12 13">
    <name type="scientific">Nostocoides jenkinsii Ben 74</name>
    <dbReference type="NCBI Taxonomy" id="1193518"/>
    <lineage>
        <taxon>Bacteria</taxon>
        <taxon>Bacillati</taxon>
        <taxon>Actinomycetota</taxon>
        <taxon>Actinomycetes</taxon>
        <taxon>Micrococcales</taxon>
        <taxon>Intrasporangiaceae</taxon>
        <taxon>Nostocoides</taxon>
    </lineage>
</organism>